<dbReference type="KEGG" id="mri:Mal4_55480"/>
<keyword evidence="3" id="KW-1185">Reference proteome</keyword>
<organism evidence="2 3">
    <name type="scientific">Maioricimonas rarisocia</name>
    <dbReference type="NCBI Taxonomy" id="2528026"/>
    <lineage>
        <taxon>Bacteria</taxon>
        <taxon>Pseudomonadati</taxon>
        <taxon>Planctomycetota</taxon>
        <taxon>Planctomycetia</taxon>
        <taxon>Planctomycetales</taxon>
        <taxon>Planctomycetaceae</taxon>
        <taxon>Maioricimonas</taxon>
    </lineage>
</organism>
<dbReference type="AlphaFoldDB" id="A0A517ZFA7"/>
<name>A0A517ZFA7_9PLAN</name>
<proteinExistence type="predicted"/>
<evidence type="ECO:0000256" key="1">
    <source>
        <dbReference type="SAM" id="MobiDB-lite"/>
    </source>
</evidence>
<accession>A0A517ZFA7</accession>
<feature type="region of interest" description="Disordered" evidence="1">
    <location>
        <begin position="1"/>
        <end position="29"/>
    </location>
</feature>
<reference evidence="2 3" key="1">
    <citation type="submission" date="2019-02" db="EMBL/GenBank/DDBJ databases">
        <title>Deep-cultivation of Planctomycetes and their phenomic and genomic characterization uncovers novel biology.</title>
        <authorList>
            <person name="Wiegand S."/>
            <person name="Jogler M."/>
            <person name="Boedeker C."/>
            <person name="Pinto D."/>
            <person name="Vollmers J."/>
            <person name="Rivas-Marin E."/>
            <person name="Kohn T."/>
            <person name="Peeters S.H."/>
            <person name="Heuer A."/>
            <person name="Rast P."/>
            <person name="Oberbeckmann S."/>
            <person name="Bunk B."/>
            <person name="Jeske O."/>
            <person name="Meyerdierks A."/>
            <person name="Storesund J.E."/>
            <person name="Kallscheuer N."/>
            <person name="Luecker S."/>
            <person name="Lage O.M."/>
            <person name="Pohl T."/>
            <person name="Merkel B.J."/>
            <person name="Hornburger P."/>
            <person name="Mueller R.-W."/>
            <person name="Bruemmer F."/>
            <person name="Labrenz M."/>
            <person name="Spormann A.M."/>
            <person name="Op den Camp H."/>
            <person name="Overmann J."/>
            <person name="Amann R."/>
            <person name="Jetten M.S.M."/>
            <person name="Mascher T."/>
            <person name="Medema M.H."/>
            <person name="Devos D.P."/>
            <person name="Kaster A.-K."/>
            <person name="Ovreas L."/>
            <person name="Rohde M."/>
            <person name="Galperin M.Y."/>
            <person name="Jogler C."/>
        </authorList>
    </citation>
    <scope>NUCLEOTIDE SEQUENCE [LARGE SCALE GENOMIC DNA]</scope>
    <source>
        <strain evidence="2 3">Mal4</strain>
    </source>
</reference>
<dbReference type="EMBL" id="CP036275">
    <property type="protein sequence ID" value="QDU41183.1"/>
    <property type="molecule type" value="Genomic_DNA"/>
</dbReference>
<feature type="compositionally biased region" description="Basic and acidic residues" evidence="1">
    <location>
        <begin position="1"/>
        <end position="17"/>
    </location>
</feature>
<evidence type="ECO:0000313" key="2">
    <source>
        <dbReference type="EMBL" id="QDU41183.1"/>
    </source>
</evidence>
<gene>
    <name evidence="2" type="ORF">Mal4_55480</name>
</gene>
<sequence length="250" mass="26936">MAGGRAEGEPPAGKDRLSPAGEHTSDAAGRNCPCSARSIRFTLDVGGVPTPELTLRARRGFLCVCVPPAKQAGGPDTECVWVAQPQEAAHSVSACHVGLACVSRWFRTDRMSHATNVRVVRRLRRRHPTAFLRVSVSPWLASGPDTGCVWVAQPQEVVCGLASHDRLTEKHAGGRCHNEKADRNVCPTWLCGMDALPGVRTARRAVAPRCQPFSADSSVSLWLAFPLPHGRGSYCLNYDREPVAGTSLQP</sequence>
<evidence type="ECO:0000313" key="3">
    <source>
        <dbReference type="Proteomes" id="UP000320496"/>
    </source>
</evidence>
<protein>
    <submittedName>
        <fullName evidence="2">Uncharacterized protein</fullName>
    </submittedName>
</protein>
<dbReference type="Proteomes" id="UP000320496">
    <property type="component" value="Chromosome"/>
</dbReference>